<dbReference type="STRING" id="161355.PS9374_00140"/>
<reference evidence="5" key="2">
    <citation type="submission" date="2016-04" db="EMBL/GenBank/DDBJ databases">
        <title>Planomonospora sphaerica JCM9374 whole genome shotgun sequence.</title>
        <authorList>
            <person name="Suzuki T."/>
            <person name="Dohra H."/>
            <person name="Kodani S."/>
        </authorList>
    </citation>
    <scope>NUCLEOTIDE SEQUENCE [LARGE SCALE GENOMIC DNA]</scope>
    <source>
        <strain evidence="5">JCM 9374</strain>
    </source>
</reference>
<comment type="similarity">
    <text evidence="1">Belongs to the bacterial solute-binding protein 1 family.</text>
</comment>
<evidence type="ECO:0000256" key="3">
    <source>
        <dbReference type="SAM" id="MobiDB-lite"/>
    </source>
</evidence>
<dbReference type="SUPFAM" id="SSF53850">
    <property type="entry name" value="Periplasmic binding protein-like II"/>
    <property type="match status" value="1"/>
</dbReference>
<dbReference type="AlphaFoldDB" id="A0A171AZX1"/>
<gene>
    <name evidence="4" type="ORF">PS9374_00140</name>
</gene>
<sequence length="464" mass="49078">MSPRDTTTAPQPASRERKPMKSKSRSGRTAAAGALGALSCLLLAACGTADAAQETEAGRAAACAPYAAYRGHEGTTVSVLMTGNLDGVRLAQALRRFSDCTSIRIDIEGNTSVEDEVRKRAGTGDAPDLAIIAQPGLIAELVGSGDFKPVPDSVAKLAKENWAPGWLEYGSVDGALYAVPYDSSVKSFVWYSPAALKKGGHAVPETWDEMMAVSEKIAASGGTPWCVGFESGGATGWPGTDWLEDVMLRVHGPEVYDQWVAHAIPFDDPKVVEAADLAAKVLKNDRYVRGGTAGIAKTSFTKAGQPVLENRCTFYRMASFYAGNWPRGTKVAADGDVFAFQMPAVDPAKGKPALVASTFVGAFGDRPEVVAVQEYLASADFAGKRVAAGSWTTANNKVDLDLYTGDIDKLSAEIMRDPGTVVRFDASDMMPAAVGAGSFWTGMTDWVGGKGTEQVLAEIERSWP</sequence>
<proteinExistence type="inferred from homology"/>
<feature type="region of interest" description="Disordered" evidence="3">
    <location>
        <begin position="1"/>
        <end position="28"/>
    </location>
</feature>
<dbReference type="Pfam" id="PF01547">
    <property type="entry name" value="SBP_bac_1"/>
    <property type="match status" value="1"/>
</dbReference>
<evidence type="ECO:0000256" key="2">
    <source>
        <dbReference type="ARBA" id="ARBA00022448"/>
    </source>
</evidence>
<dbReference type="RefSeq" id="WP_197286890.1">
    <property type="nucleotide sequence ID" value="NZ_BDCX01000001.1"/>
</dbReference>
<evidence type="ECO:0000313" key="4">
    <source>
        <dbReference type="EMBL" id="GAT64510.1"/>
    </source>
</evidence>
<keyword evidence="2" id="KW-0813">Transport</keyword>
<feature type="compositionally biased region" description="Polar residues" evidence="3">
    <location>
        <begin position="1"/>
        <end position="11"/>
    </location>
</feature>
<dbReference type="InterPro" id="IPR006059">
    <property type="entry name" value="SBP"/>
</dbReference>
<dbReference type="PANTHER" id="PTHR43649">
    <property type="entry name" value="ARABINOSE-BINDING PROTEIN-RELATED"/>
    <property type="match status" value="1"/>
</dbReference>
<evidence type="ECO:0000313" key="5">
    <source>
        <dbReference type="Proteomes" id="UP000077701"/>
    </source>
</evidence>
<keyword evidence="5" id="KW-1185">Reference proteome</keyword>
<reference evidence="4 5" key="1">
    <citation type="journal article" date="2016" name="Genome Announc.">
        <title>Draft Genome Sequence of Planomonospora sphaerica JCM9374, a Rare Actinomycete.</title>
        <authorList>
            <person name="Dohra H."/>
            <person name="Suzuki T."/>
            <person name="Inoue Y."/>
            <person name="Kodani S."/>
        </authorList>
    </citation>
    <scope>NUCLEOTIDE SEQUENCE [LARGE SCALE GENOMIC DNA]</scope>
    <source>
        <strain evidence="4 5">JCM 9374</strain>
    </source>
</reference>
<accession>A0A171AZX1</accession>
<dbReference type="Proteomes" id="UP000077701">
    <property type="component" value="Unassembled WGS sequence"/>
</dbReference>
<dbReference type="EMBL" id="BDCX01000001">
    <property type="protein sequence ID" value="GAT64510.1"/>
    <property type="molecule type" value="Genomic_DNA"/>
</dbReference>
<dbReference type="Gene3D" id="3.40.190.10">
    <property type="entry name" value="Periplasmic binding protein-like II"/>
    <property type="match status" value="2"/>
</dbReference>
<name>A0A171AZX1_9ACTN</name>
<dbReference type="PANTHER" id="PTHR43649:SF29">
    <property type="entry name" value="OSMOPROTECTIVE COMPOUNDS-BINDING PROTEIN GGTB"/>
    <property type="match status" value="1"/>
</dbReference>
<protein>
    <submittedName>
        <fullName evidence="4">Sugar ABC transporter substrate-binding protein</fullName>
    </submittedName>
</protein>
<dbReference type="InterPro" id="IPR050490">
    <property type="entry name" value="Bact_solute-bd_prot1"/>
</dbReference>
<comment type="caution">
    <text evidence="4">The sequence shown here is derived from an EMBL/GenBank/DDBJ whole genome shotgun (WGS) entry which is preliminary data.</text>
</comment>
<organism evidence="4 5">
    <name type="scientific">Planomonospora sphaerica</name>
    <dbReference type="NCBI Taxonomy" id="161355"/>
    <lineage>
        <taxon>Bacteria</taxon>
        <taxon>Bacillati</taxon>
        <taxon>Actinomycetota</taxon>
        <taxon>Actinomycetes</taxon>
        <taxon>Streptosporangiales</taxon>
        <taxon>Streptosporangiaceae</taxon>
        <taxon>Planomonospora</taxon>
    </lineage>
</organism>
<evidence type="ECO:0000256" key="1">
    <source>
        <dbReference type="ARBA" id="ARBA00008520"/>
    </source>
</evidence>